<dbReference type="InterPro" id="IPR004013">
    <property type="entry name" value="PHP_dom"/>
</dbReference>
<dbReference type="RefSeq" id="WP_092074784.1">
    <property type="nucleotide sequence ID" value="NZ_FNHB01000012.1"/>
</dbReference>
<reference evidence="2 3" key="1">
    <citation type="submission" date="2016-10" db="EMBL/GenBank/DDBJ databases">
        <authorList>
            <person name="de Groot N.N."/>
        </authorList>
    </citation>
    <scope>NUCLEOTIDE SEQUENCE [LARGE SCALE GENOMIC DNA]</scope>
    <source>
        <strain evidence="2 3">DSM 1736</strain>
    </source>
</reference>
<dbReference type="SMART" id="SM00481">
    <property type="entry name" value="POLIIIAc"/>
    <property type="match status" value="1"/>
</dbReference>
<dbReference type="InterPro" id="IPR016195">
    <property type="entry name" value="Pol/histidinol_Pase-like"/>
</dbReference>
<proteinExistence type="predicted"/>
<dbReference type="SUPFAM" id="SSF89550">
    <property type="entry name" value="PHP domain-like"/>
    <property type="match status" value="1"/>
</dbReference>
<sequence length="240" mass="25797">MKFVADLHVHTISSGHAYSTILEIVAAAAAKGLEMVAITDHGPAMPGAPCAYHFSNLAAVPPELSGVRLLKGIEANVIDRNGTLDLDNERLAKLDIVLAGLHTKCAPYGSVTENTAMMINTMKNPWVDVIVHPGNPEYPIDAEAVVQAAVEFDVALEVNNSSLTISRRGSKPRCEHIIRLAKQYGAKLIAGTDSHFALAVGELQQATELLEANGIGPEAVINTSLERIEKHLARRSNRRN</sequence>
<dbReference type="PANTHER" id="PTHR36928">
    <property type="entry name" value="PHOSPHATASE YCDX-RELATED"/>
    <property type="match status" value="1"/>
</dbReference>
<evidence type="ECO:0000313" key="3">
    <source>
        <dbReference type="Proteomes" id="UP000214880"/>
    </source>
</evidence>
<dbReference type="STRING" id="146817.SAMN04488502_11295"/>
<feature type="domain" description="Polymerase/histidinol phosphatase N-terminal" evidence="1">
    <location>
        <begin position="5"/>
        <end position="79"/>
    </location>
</feature>
<dbReference type="GO" id="GO:0042578">
    <property type="term" value="F:phosphoric ester hydrolase activity"/>
    <property type="evidence" value="ECO:0007669"/>
    <property type="project" value="TreeGrafter"/>
</dbReference>
<dbReference type="InterPro" id="IPR050243">
    <property type="entry name" value="PHP_phosphatase"/>
</dbReference>
<name>A0A1G9YWB8_9FIRM</name>
<evidence type="ECO:0000259" key="1">
    <source>
        <dbReference type="SMART" id="SM00481"/>
    </source>
</evidence>
<organism evidence="2 3">
    <name type="scientific">Dendrosporobacter quercicolus</name>
    <dbReference type="NCBI Taxonomy" id="146817"/>
    <lineage>
        <taxon>Bacteria</taxon>
        <taxon>Bacillati</taxon>
        <taxon>Bacillota</taxon>
        <taxon>Negativicutes</taxon>
        <taxon>Selenomonadales</taxon>
        <taxon>Sporomusaceae</taxon>
        <taxon>Dendrosporobacter</taxon>
    </lineage>
</organism>
<dbReference type="GO" id="GO:0005829">
    <property type="term" value="C:cytosol"/>
    <property type="evidence" value="ECO:0007669"/>
    <property type="project" value="TreeGrafter"/>
</dbReference>
<dbReference type="OrthoDB" id="9808747at2"/>
<dbReference type="AlphaFoldDB" id="A0A1G9YWB8"/>
<gene>
    <name evidence="2" type="ORF">SAMN04488502_11295</name>
</gene>
<protein>
    <submittedName>
        <fullName evidence="2">Putative hydrolase</fullName>
    </submittedName>
</protein>
<dbReference type="Gene3D" id="3.20.20.140">
    <property type="entry name" value="Metal-dependent hydrolases"/>
    <property type="match status" value="1"/>
</dbReference>
<dbReference type="InterPro" id="IPR003141">
    <property type="entry name" value="Pol/His_phosphatase_N"/>
</dbReference>
<accession>A0A1G9YWB8</accession>
<dbReference type="Proteomes" id="UP000214880">
    <property type="component" value="Unassembled WGS sequence"/>
</dbReference>
<dbReference type="PANTHER" id="PTHR36928:SF1">
    <property type="entry name" value="PHOSPHATASE YCDX-RELATED"/>
    <property type="match status" value="1"/>
</dbReference>
<dbReference type="GO" id="GO:0008270">
    <property type="term" value="F:zinc ion binding"/>
    <property type="evidence" value="ECO:0007669"/>
    <property type="project" value="TreeGrafter"/>
</dbReference>
<keyword evidence="3" id="KW-1185">Reference proteome</keyword>
<evidence type="ECO:0000313" key="2">
    <source>
        <dbReference type="EMBL" id="SDN13459.1"/>
    </source>
</evidence>
<dbReference type="CDD" id="cd07437">
    <property type="entry name" value="PHP_HisPPase_Ycdx_like"/>
    <property type="match status" value="1"/>
</dbReference>
<dbReference type="EMBL" id="FNHB01000012">
    <property type="protein sequence ID" value="SDN13459.1"/>
    <property type="molecule type" value="Genomic_DNA"/>
</dbReference>
<dbReference type="NCBIfam" id="NF006702">
    <property type="entry name" value="PRK09248.1"/>
    <property type="match status" value="1"/>
</dbReference>
<keyword evidence="2" id="KW-0378">Hydrolase</keyword>
<dbReference type="Pfam" id="PF02811">
    <property type="entry name" value="PHP"/>
    <property type="match status" value="1"/>
</dbReference>